<protein>
    <submittedName>
        <fullName evidence="7">O-antigen ligase family protein</fullName>
    </submittedName>
</protein>
<dbReference type="PANTHER" id="PTHR37422:SF13">
    <property type="entry name" value="LIPOPOLYSACCHARIDE BIOSYNTHESIS PROTEIN PA4999-RELATED"/>
    <property type="match status" value="1"/>
</dbReference>
<name>A0ABZ0IJ11_9GAMM</name>
<dbReference type="Proteomes" id="UP001626549">
    <property type="component" value="Chromosome"/>
</dbReference>
<keyword evidence="3 5" id="KW-1133">Transmembrane helix</keyword>
<proteinExistence type="predicted"/>
<feature type="transmembrane region" description="Helical" evidence="5">
    <location>
        <begin position="213"/>
        <end position="237"/>
    </location>
</feature>
<reference evidence="7 8" key="1">
    <citation type="submission" date="2023-10" db="EMBL/GenBank/DDBJ databases">
        <title>Two novel species belonging to the OM43/NOR5 clade.</title>
        <authorList>
            <person name="Park M."/>
        </authorList>
    </citation>
    <scope>NUCLEOTIDE SEQUENCE [LARGE SCALE GENOMIC DNA]</scope>
    <source>
        <strain evidence="7 8">IMCC45268</strain>
    </source>
</reference>
<dbReference type="Pfam" id="PF04932">
    <property type="entry name" value="Wzy_C"/>
    <property type="match status" value="1"/>
</dbReference>
<dbReference type="InterPro" id="IPR051533">
    <property type="entry name" value="WaaL-like"/>
</dbReference>
<feature type="transmembrane region" description="Helical" evidence="5">
    <location>
        <begin position="132"/>
        <end position="152"/>
    </location>
</feature>
<organism evidence="7 8">
    <name type="scientific">Congregibacter brevis</name>
    <dbReference type="NCBI Taxonomy" id="3081201"/>
    <lineage>
        <taxon>Bacteria</taxon>
        <taxon>Pseudomonadati</taxon>
        <taxon>Pseudomonadota</taxon>
        <taxon>Gammaproteobacteria</taxon>
        <taxon>Cellvibrionales</taxon>
        <taxon>Halieaceae</taxon>
        <taxon>Congregibacter</taxon>
    </lineage>
</organism>
<evidence type="ECO:0000256" key="5">
    <source>
        <dbReference type="SAM" id="Phobius"/>
    </source>
</evidence>
<dbReference type="EMBL" id="CP136865">
    <property type="protein sequence ID" value="WOJ98280.1"/>
    <property type="molecule type" value="Genomic_DNA"/>
</dbReference>
<feature type="transmembrane region" description="Helical" evidence="5">
    <location>
        <begin position="64"/>
        <end position="83"/>
    </location>
</feature>
<evidence type="ECO:0000256" key="4">
    <source>
        <dbReference type="ARBA" id="ARBA00023136"/>
    </source>
</evidence>
<sequence length="322" mass="36413">MLFYFPLVLLIDDKKKFKSLCLVLVGTCIYYTYWANERYLSGEMWAYTLNGRLRGPGVYRDENAFAVMFVCCLPFLFVVALELRSKWLRYGILLSAVPLGWHSVFLIASRGALLGLTLSSLAIGRMFRSKTMVLALGGLLILAVLTQGGVLLSRSTETVEVRAQEDRPLDPRLVTWKAGYLVMLDYPLLGVGAERFQLVGAAYLPPDTKRVQVIHNTFLQVASQSGIPAGLIYLWFFYRVFWKTRTLTDSKRFALWRYKYALDASLIGFFVCAIFLNLLINEFLYLLLGLNQILDNQTAQSKLNDDEKVGLRSVSPKVGVSP</sequence>
<keyword evidence="2 5" id="KW-0812">Transmembrane</keyword>
<evidence type="ECO:0000259" key="6">
    <source>
        <dbReference type="Pfam" id="PF04932"/>
    </source>
</evidence>
<keyword evidence="7" id="KW-0436">Ligase</keyword>
<feature type="transmembrane region" description="Helical" evidence="5">
    <location>
        <begin position="258"/>
        <end position="280"/>
    </location>
</feature>
<dbReference type="InterPro" id="IPR007016">
    <property type="entry name" value="O-antigen_ligase-rel_domated"/>
</dbReference>
<dbReference type="PANTHER" id="PTHR37422">
    <property type="entry name" value="TEICHURONIC ACID BIOSYNTHESIS PROTEIN TUAE"/>
    <property type="match status" value="1"/>
</dbReference>
<evidence type="ECO:0000256" key="3">
    <source>
        <dbReference type="ARBA" id="ARBA00022989"/>
    </source>
</evidence>
<keyword evidence="8" id="KW-1185">Reference proteome</keyword>
<dbReference type="GO" id="GO:0016874">
    <property type="term" value="F:ligase activity"/>
    <property type="evidence" value="ECO:0007669"/>
    <property type="project" value="UniProtKB-KW"/>
</dbReference>
<gene>
    <name evidence="7" type="ORF">R0137_06845</name>
</gene>
<evidence type="ECO:0000313" key="7">
    <source>
        <dbReference type="EMBL" id="WOJ98280.1"/>
    </source>
</evidence>
<evidence type="ECO:0000313" key="8">
    <source>
        <dbReference type="Proteomes" id="UP001626549"/>
    </source>
</evidence>
<evidence type="ECO:0000256" key="2">
    <source>
        <dbReference type="ARBA" id="ARBA00022692"/>
    </source>
</evidence>
<feature type="domain" description="O-antigen ligase-related" evidence="6">
    <location>
        <begin position="103"/>
        <end position="234"/>
    </location>
</feature>
<accession>A0ABZ0IJ11</accession>
<evidence type="ECO:0000256" key="1">
    <source>
        <dbReference type="ARBA" id="ARBA00004141"/>
    </source>
</evidence>
<dbReference type="RefSeq" id="WP_407329582.1">
    <property type="nucleotide sequence ID" value="NZ_CP136865.1"/>
</dbReference>
<feature type="transmembrane region" description="Helical" evidence="5">
    <location>
        <begin position="20"/>
        <end position="36"/>
    </location>
</feature>
<keyword evidence="4 5" id="KW-0472">Membrane</keyword>
<comment type="subcellular location">
    <subcellularLocation>
        <location evidence="1">Membrane</location>
        <topology evidence="1">Multi-pass membrane protein</topology>
    </subcellularLocation>
</comment>
<feature type="transmembrane region" description="Helical" evidence="5">
    <location>
        <begin position="90"/>
        <end position="112"/>
    </location>
</feature>